<name>A0A7R9KSF8_9ACAR</name>
<keyword evidence="2" id="KW-0436">Ligase</keyword>
<dbReference type="Proteomes" id="UP000759131">
    <property type="component" value="Unassembled WGS sequence"/>
</dbReference>
<dbReference type="Pfam" id="PF13193">
    <property type="entry name" value="AMP-binding_C"/>
    <property type="match status" value="1"/>
</dbReference>
<organism evidence="4">
    <name type="scientific">Medioppia subpectinata</name>
    <dbReference type="NCBI Taxonomy" id="1979941"/>
    <lineage>
        <taxon>Eukaryota</taxon>
        <taxon>Metazoa</taxon>
        <taxon>Ecdysozoa</taxon>
        <taxon>Arthropoda</taxon>
        <taxon>Chelicerata</taxon>
        <taxon>Arachnida</taxon>
        <taxon>Acari</taxon>
        <taxon>Acariformes</taxon>
        <taxon>Sarcoptiformes</taxon>
        <taxon>Oribatida</taxon>
        <taxon>Brachypylina</taxon>
        <taxon>Oppioidea</taxon>
        <taxon>Oppiidae</taxon>
        <taxon>Medioppia</taxon>
    </lineage>
</organism>
<proteinExistence type="inferred from homology"/>
<evidence type="ECO:0000259" key="3">
    <source>
        <dbReference type="Pfam" id="PF13193"/>
    </source>
</evidence>
<evidence type="ECO:0000256" key="2">
    <source>
        <dbReference type="ARBA" id="ARBA00022598"/>
    </source>
</evidence>
<dbReference type="SUPFAM" id="SSF56801">
    <property type="entry name" value="Acetyl-CoA synthetase-like"/>
    <property type="match status" value="1"/>
</dbReference>
<dbReference type="PANTHER" id="PTHR24096">
    <property type="entry name" value="LONG-CHAIN-FATTY-ACID--COA LIGASE"/>
    <property type="match status" value="1"/>
</dbReference>
<evidence type="ECO:0000256" key="1">
    <source>
        <dbReference type="ARBA" id="ARBA00006432"/>
    </source>
</evidence>
<keyword evidence="5" id="KW-1185">Reference proteome</keyword>
<feature type="domain" description="AMP-binding enzyme C-terminal" evidence="3">
    <location>
        <begin position="10"/>
        <end position="86"/>
    </location>
</feature>
<dbReference type="InterPro" id="IPR025110">
    <property type="entry name" value="AMP-bd_C"/>
</dbReference>
<protein>
    <recommendedName>
        <fullName evidence="3">AMP-binding enzyme C-terminal domain-containing protein</fullName>
    </recommendedName>
</protein>
<dbReference type="EMBL" id="CAJPIZ010005513">
    <property type="protein sequence ID" value="CAG2108681.1"/>
    <property type="molecule type" value="Genomic_DNA"/>
</dbReference>
<dbReference type="GO" id="GO:0016405">
    <property type="term" value="F:CoA-ligase activity"/>
    <property type="evidence" value="ECO:0007669"/>
    <property type="project" value="TreeGrafter"/>
</dbReference>
<reference evidence="4" key="1">
    <citation type="submission" date="2020-11" db="EMBL/GenBank/DDBJ databases">
        <authorList>
            <person name="Tran Van P."/>
        </authorList>
    </citation>
    <scope>NUCLEOTIDE SEQUENCE</scope>
</reference>
<dbReference type="AlphaFoldDB" id="A0A7R9KSF8"/>
<evidence type="ECO:0000313" key="4">
    <source>
        <dbReference type="EMBL" id="CAD7628251.1"/>
    </source>
</evidence>
<dbReference type="OrthoDB" id="10253869at2759"/>
<evidence type="ECO:0000313" key="5">
    <source>
        <dbReference type="Proteomes" id="UP000759131"/>
    </source>
</evidence>
<gene>
    <name evidence="4" type="ORF">OSB1V03_LOCUS8673</name>
</gene>
<sequence length="105" mass="11511">MKRIIVSPVELEKVLLSHESVVNAAVIGVEDEENGEIPKAFVTIKSGAQVGPQELLDYVNNRVNRIKQMRGGVNIVKALPLTPLGKVKKADIKRMVKNGDWPGNI</sequence>
<dbReference type="InterPro" id="IPR045851">
    <property type="entry name" value="AMP-bd_C_sf"/>
</dbReference>
<dbReference type="EMBL" id="OC860088">
    <property type="protein sequence ID" value="CAD7628251.1"/>
    <property type="molecule type" value="Genomic_DNA"/>
</dbReference>
<accession>A0A7R9KSF8</accession>
<dbReference type="PANTHER" id="PTHR24096:SF149">
    <property type="entry name" value="AMP-BINDING DOMAIN-CONTAINING PROTEIN-RELATED"/>
    <property type="match status" value="1"/>
</dbReference>
<comment type="similarity">
    <text evidence="1">Belongs to the ATP-dependent AMP-binding enzyme family.</text>
</comment>
<dbReference type="Gene3D" id="3.30.300.30">
    <property type="match status" value="1"/>
</dbReference>